<dbReference type="Gene3D" id="1.10.30.50">
    <property type="match status" value="1"/>
</dbReference>
<protein>
    <submittedName>
        <fullName evidence="2">HNH endonuclease</fullName>
    </submittedName>
</protein>
<keyword evidence="3" id="KW-1185">Reference proteome</keyword>
<dbReference type="Proteomes" id="UP000238413">
    <property type="component" value="Chromosome"/>
</dbReference>
<dbReference type="InterPro" id="IPR002711">
    <property type="entry name" value="HNH"/>
</dbReference>
<accession>A0ABN5I6J0</accession>
<evidence type="ECO:0000313" key="3">
    <source>
        <dbReference type="Proteomes" id="UP000238413"/>
    </source>
</evidence>
<gene>
    <name evidence="2" type="ORF">C4B68_26145</name>
</gene>
<keyword evidence="2" id="KW-0255">Endonuclease</keyword>
<name>A0ABN5I6J0_9ACTN</name>
<evidence type="ECO:0000259" key="1">
    <source>
        <dbReference type="Pfam" id="PF01844"/>
    </source>
</evidence>
<reference evidence="2 3" key="1">
    <citation type="submission" date="2018-02" db="EMBL/GenBank/DDBJ databases">
        <title>Complete genome sequence of Streptomyces dengpaensis, the producer of angucyclines.</title>
        <authorList>
            <person name="Yumei L."/>
        </authorList>
    </citation>
    <scope>NUCLEOTIDE SEQUENCE [LARGE SCALE GENOMIC DNA]</scope>
    <source>
        <strain evidence="2 3">XZHG99</strain>
    </source>
</reference>
<keyword evidence="2" id="KW-0540">Nuclease</keyword>
<dbReference type="EMBL" id="CP026652">
    <property type="protein sequence ID" value="AVH58671.1"/>
    <property type="molecule type" value="Genomic_DNA"/>
</dbReference>
<feature type="domain" description="HNH" evidence="1">
    <location>
        <begin position="12"/>
        <end position="45"/>
    </location>
</feature>
<dbReference type="GO" id="GO:0004519">
    <property type="term" value="F:endonuclease activity"/>
    <property type="evidence" value="ECO:0007669"/>
    <property type="project" value="UniProtKB-KW"/>
</dbReference>
<dbReference type="Pfam" id="PF01844">
    <property type="entry name" value="HNH"/>
    <property type="match status" value="1"/>
</dbReference>
<sequence>MRAQLLSACDICHICGHPNADVADHVISIAKGGDPLDINNLRPAHGVKKCPTCGRNCNGEKSDKLLSEVSTLKTSRDWFAE</sequence>
<organism evidence="2 3">
    <name type="scientific">Streptomyces dengpaensis</name>
    <dbReference type="NCBI Taxonomy" id="2049881"/>
    <lineage>
        <taxon>Bacteria</taxon>
        <taxon>Bacillati</taxon>
        <taxon>Actinomycetota</taxon>
        <taxon>Actinomycetes</taxon>
        <taxon>Kitasatosporales</taxon>
        <taxon>Streptomycetaceae</taxon>
        <taxon>Streptomyces</taxon>
    </lineage>
</organism>
<proteinExistence type="predicted"/>
<keyword evidence="2" id="KW-0378">Hydrolase</keyword>
<evidence type="ECO:0000313" key="2">
    <source>
        <dbReference type="EMBL" id="AVH58671.1"/>
    </source>
</evidence>